<dbReference type="Proteomes" id="UP001597151">
    <property type="component" value="Unassembled WGS sequence"/>
</dbReference>
<name>A0ABW3TDB3_9RHOB</name>
<protein>
    <submittedName>
        <fullName evidence="4">ComF family protein</fullName>
    </submittedName>
</protein>
<dbReference type="Gene3D" id="3.40.50.2020">
    <property type="match status" value="1"/>
</dbReference>
<sequence>MVESDFGLCTGCWRDAAFIGGLVCDLCGVPLPGAAEAADLVHCDDCMSIARPWTRGRSAFLYRDTARRLVLALKHGDRQDIVNPAAGWMVQAAQPILLPDMLFAPVPLHWTRMLRRRYNQAALLSTAIAARLGQSHCPDLLTRHRRTPSLDKSSRDIRFKTLASAISIAGGRRHRIVGRTVVLVDDVMTSGATLAACTEACLAAGAAQVFVLTLARVAKDA</sequence>
<comment type="caution">
    <text evidence="4">The sequence shown here is derived from an EMBL/GenBank/DDBJ whole genome shotgun (WGS) entry which is preliminary data.</text>
</comment>
<dbReference type="InterPro" id="IPR029057">
    <property type="entry name" value="PRTase-like"/>
</dbReference>
<proteinExistence type="inferred from homology"/>
<comment type="similarity">
    <text evidence="1">Belongs to the ComF/GntX family.</text>
</comment>
<accession>A0ABW3TDB3</accession>
<keyword evidence="5" id="KW-1185">Reference proteome</keyword>
<evidence type="ECO:0000256" key="1">
    <source>
        <dbReference type="ARBA" id="ARBA00008007"/>
    </source>
</evidence>
<dbReference type="RefSeq" id="WP_380791607.1">
    <property type="nucleotide sequence ID" value="NZ_JBHTKR010000004.1"/>
</dbReference>
<dbReference type="PANTHER" id="PTHR47505">
    <property type="entry name" value="DNA UTILIZATION PROTEIN YHGH"/>
    <property type="match status" value="1"/>
</dbReference>
<dbReference type="InterPro" id="IPR051910">
    <property type="entry name" value="ComF/GntX_DNA_util-trans"/>
</dbReference>
<dbReference type="Pfam" id="PF18912">
    <property type="entry name" value="DZR_2"/>
    <property type="match status" value="1"/>
</dbReference>
<evidence type="ECO:0000259" key="2">
    <source>
        <dbReference type="Pfam" id="PF00156"/>
    </source>
</evidence>
<dbReference type="InterPro" id="IPR000836">
    <property type="entry name" value="PRTase_dom"/>
</dbReference>
<evidence type="ECO:0000313" key="4">
    <source>
        <dbReference type="EMBL" id="MFD1195179.1"/>
    </source>
</evidence>
<evidence type="ECO:0000313" key="5">
    <source>
        <dbReference type="Proteomes" id="UP001597151"/>
    </source>
</evidence>
<reference evidence="5" key="1">
    <citation type="journal article" date="2019" name="Int. J. Syst. Evol. Microbiol.">
        <title>The Global Catalogue of Microorganisms (GCM) 10K type strain sequencing project: providing services to taxonomists for standard genome sequencing and annotation.</title>
        <authorList>
            <consortium name="The Broad Institute Genomics Platform"/>
            <consortium name="The Broad Institute Genome Sequencing Center for Infectious Disease"/>
            <person name="Wu L."/>
            <person name="Ma J."/>
        </authorList>
    </citation>
    <scope>NUCLEOTIDE SEQUENCE [LARGE SCALE GENOMIC DNA]</scope>
    <source>
        <strain evidence="5">CCUG 55328</strain>
    </source>
</reference>
<dbReference type="InterPro" id="IPR044005">
    <property type="entry name" value="DZR_2"/>
</dbReference>
<dbReference type="Pfam" id="PF00156">
    <property type="entry name" value="Pribosyltran"/>
    <property type="match status" value="1"/>
</dbReference>
<feature type="domain" description="Double zinc ribbon" evidence="3">
    <location>
        <begin position="2"/>
        <end position="47"/>
    </location>
</feature>
<feature type="domain" description="Phosphoribosyltransferase" evidence="2">
    <location>
        <begin position="172"/>
        <end position="216"/>
    </location>
</feature>
<dbReference type="CDD" id="cd06223">
    <property type="entry name" value="PRTases_typeI"/>
    <property type="match status" value="1"/>
</dbReference>
<dbReference type="EMBL" id="JBHTKR010000004">
    <property type="protein sequence ID" value="MFD1195179.1"/>
    <property type="molecule type" value="Genomic_DNA"/>
</dbReference>
<organism evidence="4 5">
    <name type="scientific">Seohaeicola saemankumensis</name>
    <dbReference type="NCBI Taxonomy" id="481181"/>
    <lineage>
        <taxon>Bacteria</taxon>
        <taxon>Pseudomonadati</taxon>
        <taxon>Pseudomonadota</taxon>
        <taxon>Alphaproteobacteria</taxon>
        <taxon>Rhodobacterales</taxon>
        <taxon>Roseobacteraceae</taxon>
        <taxon>Seohaeicola</taxon>
    </lineage>
</organism>
<evidence type="ECO:0000259" key="3">
    <source>
        <dbReference type="Pfam" id="PF18912"/>
    </source>
</evidence>
<dbReference type="PANTHER" id="PTHR47505:SF1">
    <property type="entry name" value="DNA UTILIZATION PROTEIN YHGH"/>
    <property type="match status" value="1"/>
</dbReference>
<gene>
    <name evidence="4" type="ORF">ACFQ3C_10900</name>
</gene>
<dbReference type="SUPFAM" id="SSF53271">
    <property type="entry name" value="PRTase-like"/>
    <property type="match status" value="1"/>
</dbReference>